<dbReference type="GO" id="GO:0005737">
    <property type="term" value="C:cytoplasm"/>
    <property type="evidence" value="ECO:0007669"/>
    <property type="project" value="UniProtKB-SubCell"/>
</dbReference>
<accession>F2NEW4</accession>
<dbReference type="Gene3D" id="3.10.50.40">
    <property type="match status" value="1"/>
</dbReference>
<keyword evidence="9" id="KW-0132">Cell division</keyword>
<dbReference type="Proteomes" id="UP000000483">
    <property type="component" value="Chromosome"/>
</dbReference>
<evidence type="ECO:0000256" key="8">
    <source>
        <dbReference type="ARBA" id="ARBA00029986"/>
    </source>
</evidence>
<dbReference type="Gene3D" id="3.30.70.1050">
    <property type="entry name" value="Trigger factor ribosome-binding domain"/>
    <property type="match status" value="1"/>
</dbReference>
<dbReference type="GO" id="GO:0043022">
    <property type="term" value="F:ribosome binding"/>
    <property type="evidence" value="ECO:0007669"/>
    <property type="project" value="TreeGrafter"/>
</dbReference>
<dbReference type="SUPFAM" id="SSF102735">
    <property type="entry name" value="Trigger factor ribosome-binding domain"/>
    <property type="match status" value="1"/>
</dbReference>
<evidence type="ECO:0000256" key="5">
    <source>
        <dbReference type="ARBA" id="ARBA00023110"/>
    </source>
</evidence>
<evidence type="ECO:0000313" key="14">
    <source>
        <dbReference type="Proteomes" id="UP000000483"/>
    </source>
</evidence>
<evidence type="ECO:0000259" key="11">
    <source>
        <dbReference type="Pfam" id="PF05697"/>
    </source>
</evidence>
<keyword evidence="9" id="KW-0131">Cell cycle</keyword>
<keyword evidence="6 9" id="KW-0143">Chaperone</keyword>
<dbReference type="HAMAP" id="MF_00303">
    <property type="entry name" value="Trigger_factor_Tig"/>
    <property type="match status" value="1"/>
</dbReference>
<feature type="domain" description="Trigger factor C-terminal" evidence="12">
    <location>
        <begin position="269"/>
        <end position="423"/>
    </location>
</feature>
<dbReference type="NCBIfam" id="TIGR00115">
    <property type="entry name" value="tig"/>
    <property type="match status" value="1"/>
</dbReference>
<dbReference type="EMBL" id="CP002629">
    <property type="protein sequence ID" value="AEB08304.1"/>
    <property type="molecule type" value="Genomic_DNA"/>
</dbReference>
<reference evidence="14" key="2">
    <citation type="submission" date="2011-03" db="EMBL/GenBank/DDBJ databases">
        <title>The complete genome of Desulfobacca acetoxidans DSM 11109.</title>
        <authorList>
            <consortium name="US DOE Joint Genome Institute (JGI-PGF)"/>
            <person name="Lucas S."/>
            <person name="Copeland A."/>
            <person name="Lapidus A."/>
            <person name="Bruce D."/>
            <person name="Goodwin L."/>
            <person name="Pitluck S."/>
            <person name="Peters L."/>
            <person name="Kyrpides N."/>
            <person name="Mavromatis K."/>
            <person name="Ivanova N."/>
            <person name="Ovchinnikova G."/>
            <person name="Teshima H."/>
            <person name="Detter J.C."/>
            <person name="Han C."/>
            <person name="Land M."/>
            <person name="Hauser L."/>
            <person name="Markowitz V."/>
            <person name="Cheng J.-F."/>
            <person name="Hugenholtz P."/>
            <person name="Woyke T."/>
            <person name="Wu D."/>
            <person name="Spring S."/>
            <person name="Schueler E."/>
            <person name="Brambilla E."/>
            <person name="Klenk H.-P."/>
            <person name="Eisen J.A."/>
        </authorList>
    </citation>
    <scope>NUCLEOTIDE SEQUENCE [LARGE SCALE GENOMIC DNA]</scope>
    <source>
        <strain evidence="14">ATCC 700848 / DSM 11109 / ASRB2</strain>
    </source>
</reference>
<keyword evidence="7 9" id="KW-0413">Isomerase</keyword>
<dbReference type="PIRSF" id="PIRSF003095">
    <property type="entry name" value="Trigger_factor"/>
    <property type="match status" value="1"/>
</dbReference>
<dbReference type="GO" id="GO:0051301">
    <property type="term" value="P:cell division"/>
    <property type="evidence" value="ECO:0007669"/>
    <property type="project" value="UniProtKB-KW"/>
</dbReference>
<keyword evidence="9" id="KW-0963">Cytoplasm</keyword>
<dbReference type="InterPro" id="IPR046357">
    <property type="entry name" value="PPIase_dom_sf"/>
</dbReference>
<evidence type="ECO:0000259" key="12">
    <source>
        <dbReference type="Pfam" id="PF05698"/>
    </source>
</evidence>
<dbReference type="HOGENOM" id="CLU_033058_3_1_7"/>
<keyword evidence="14" id="KW-1185">Reference proteome</keyword>
<dbReference type="PANTHER" id="PTHR30560">
    <property type="entry name" value="TRIGGER FACTOR CHAPERONE AND PEPTIDYL-PROLYL CIS/TRANS ISOMERASE"/>
    <property type="match status" value="1"/>
</dbReference>
<dbReference type="GO" id="GO:0043335">
    <property type="term" value="P:protein unfolding"/>
    <property type="evidence" value="ECO:0007669"/>
    <property type="project" value="TreeGrafter"/>
</dbReference>
<dbReference type="InterPro" id="IPR008881">
    <property type="entry name" value="Trigger_fac_ribosome-bd_bac"/>
</dbReference>
<name>F2NEW4_DESAR</name>
<dbReference type="GO" id="GO:0015031">
    <property type="term" value="P:protein transport"/>
    <property type="evidence" value="ECO:0007669"/>
    <property type="project" value="UniProtKB-UniRule"/>
</dbReference>
<dbReference type="GO" id="GO:0044183">
    <property type="term" value="F:protein folding chaperone"/>
    <property type="evidence" value="ECO:0007669"/>
    <property type="project" value="TreeGrafter"/>
</dbReference>
<dbReference type="InterPro" id="IPR001179">
    <property type="entry name" value="PPIase_FKBP_dom"/>
</dbReference>
<dbReference type="GO" id="GO:0051083">
    <property type="term" value="P:'de novo' cotranslational protein folding"/>
    <property type="evidence" value="ECO:0007669"/>
    <property type="project" value="TreeGrafter"/>
</dbReference>
<organism evidence="13 14">
    <name type="scientific">Desulfobacca acetoxidans (strain ATCC 700848 / DSM 11109 / ASRB2)</name>
    <dbReference type="NCBI Taxonomy" id="880072"/>
    <lineage>
        <taxon>Bacteria</taxon>
        <taxon>Pseudomonadati</taxon>
        <taxon>Thermodesulfobacteriota</taxon>
        <taxon>Desulfobaccia</taxon>
        <taxon>Desulfobaccales</taxon>
        <taxon>Desulfobaccaceae</taxon>
        <taxon>Desulfobacca</taxon>
    </lineage>
</organism>
<dbReference type="OrthoDB" id="9767721at2"/>
<comment type="function">
    <text evidence="9">Involved in protein export. Acts as a chaperone by maintaining the newly synthesized protein in an open conformation. Functions as a peptidyl-prolyl cis-trans isomerase.</text>
</comment>
<evidence type="ECO:0000256" key="1">
    <source>
        <dbReference type="ARBA" id="ARBA00000971"/>
    </source>
</evidence>
<dbReference type="GO" id="GO:0003755">
    <property type="term" value="F:peptidyl-prolyl cis-trans isomerase activity"/>
    <property type="evidence" value="ECO:0007669"/>
    <property type="project" value="UniProtKB-UniRule"/>
</dbReference>
<dbReference type="Pfam" id="PF05697">
    <property type="entry name" value="Trigger_N"/>
    <property type="match status" value="1"/>
</dbReference>
<reference evidence="13 14" key="1">
    <citation type="journal article" date="2011" name="Stand. Genomic Sci.">
        <title>Complete genome sequence of the acetate-degrading sulfate reducer Desulfobacca acetoxidans type strain (ASRB2).</title>
        <authorList>
            <person name="Goker M."/>
            <person name="Teshima H."/>
            <person name="Lapidus A."/>
            <person name="Nolan M."/>
            <person name="Lucas S."/>
            <person name="Hammon N."/>
            <person name="Deshpande S."/>
            <person name="Cheng J.F."/>
            <person name="Tapia R."/>
            <person name="Han C."/>
            <person name="Goodwin L."/>
            <person name="Pitluck S."/>
            <person name="Huntemann M."/>
            <person name="Liolios K."/>
            <person name="Ivanova N."/>
            <person name="Pagani I."/>
            <person name="Mavromatis K."/>
            <person name="Ovchinikova G."/>
            <person name="Pati A."/>
            <person name="Chen A."/>
            <person name="Palaniappan K."/>
            <person name="Land M."/>
            <person name="Hauser L."/>
            <person name="Brambilla E.M."/>
            <person name="Rohde M."/>
            <person name="Spring S."/>
            <person name="Detter J.C."/>
            <person name="Woyke T."/>
            <person name="Bristow J."/>
            <person name="Eisen J.A."/>
            <person name="Markowitz V."/>
            <person name="Hugenholtz P."/>
            <person name="Kyrpides N.C."/>
            <person name="Klenk H.P."/>
        </authorList>
    </citation>
    <scope>NUCLEOTIDE SEQUENCE [LARGE SCALE GENOMIC DNA]</scope>
    <source>
        <strain evidence="14">ATCC 700848 / DSM 11109 / ASRB2</strain>
    </source>
</reference>
<evidence type="ECO:0000313" key="13">
    <source>
        <dbReference type="EMBL" id="AEB08304.1"/>
    </source>
</evidence>
<dbReference type="KEGG" id="dao:Desac_0416"/>
<comment type="subcellular location">
    <subcellularLocation>
        <location evidence="9">Cytoplasm</location>
    </subcellularLocation>
    <text evidence="9">About half TF is bound to the ribosome near the polypeptide exit tunnel while the other half is free in the cytoplasm.</text>
</comment>
<dbReference type="InterPro" id="IPR027304">
    <property type="entry name" value="Trigger_fact/SurA_dom_sf"/>
</dbReference>
<dbReference type="EC" id="5.2.1.8" evidence="3 9"/>
<evidence type="ECO:0000256" key="6">
    <source>
        <dbReference type="ARBA" id="ARBA00023186"/>
    </source>
</evidence>
<dbReference type="Pfam" id="PF05698">
    <property type="entry name" value="Trigger_C"/>
    <property type="match status" value="1"/>
</dbReference>
<evidence type="ECO:0000259" key="10">
    <source>
        <dbReference type="Pfam" id="PF00254"/>
    </source>
</evidence>
<sequence>MVLSMKVELEEISPVQRKLSVLVPSQKVDKQMDLAYRKWGGKAKIKGFRPGKAPRSILQRYYGKEIEQEVSQELFHQSLNEALQEANLKPVALRPPDQLPPIVHGDDYMYSIELEVAPEFTPENYLNLNLTAPEVAVTEEMVEQRLHEIQQQQATLEPIAADRPIQDKDIVVIDYKAFAEGKPIEGGNSDNAYLEIGAGKLPAEFELHLIGLKKGEETAFPLEVPADFINPVLAGRTADFKIRIIDIKELKIPELDDALAQSLSERFSTLADLRQVVEADLQRRGEQQRYEELRRQALEQILESNPVDAPPSLVRQEQERTVRQQLNVLHRQGLNVAALDPEKLLERAQEAAEKQTKINLILEKIAAREGLIVTEEDLETGYQRIAEQAGDTPQMVKKIYQEKELVDDLRGQIRGEKTIEFLIDKASITNPTEAATETAEKES</sequence>
<dbReference type="STRING" id="880072.Desac_0416"/>
<dbReference type="InterPro" id="IPR005215">
    <property type="entry name" value="Trig_fac"/>
</dbReference>
<gene>
    <name evidence="9" type="primary">tig</name>
    <name evidence="13" type="ordered locus">Desac_0416</name>
</gene>
<dbReference type="InterPro" id="IPR037041">
    <property type="entry name" value="Trigger_fac_C_sf"/>
</dbReference>
<dbReference type="SUPFAM" id="SSF109998">
    <property type="entry name" value="Triger factor/SurA peptide-binding domain-like"/>
    <property type="match status" value="1"/>
</dbReference>
<dbReference type="Gene3D" id="1.10.3120.10">
    <property type="entry name" value="Trigger factor, C-terminal domain"/>
    <property type="match status" value="1"/>
</dbReference>
<dbReference type="SUPFAM" id="SSF54534">
    <property type="entry name" value="FKBP-like"/>
    <property type="match status" value="1"/>
</dbReference>
<proteinExistence type="inferred from homology"/>
<keyword evidence="5 9" id="KW-0697">Rotamase</keyword>
<dbReference type="Pfam" id="PF00254">
    <property type="entry name" value="FKBP_C"/>
    <property type="match status" value="1"/>
</dbReference>
<dbReference type="eggNOG" id="COG0544">
    <property type="taxonomic scope" value="Bacteria"/>
</dbReference>
<comment type="catalytic activity">
    <reaction evidence="1 9">
        <text>[protein]-peptidylproline (omega=180) = [protein]-peptidylproline (omega=0)</text>
        <dbReference type="Rhea" id="RHEA:16237"/>
        <dbReference type="Rhea" id="RHEA-COMP:10747"/>
        <dbReference type="Rhea" id="RHEA-COMP:10748"/>
        <dbReference type="ChEBI" id="CHEBI:83833"/>
        <dbReference type="ChEBI" id="CHEBI:83834"/>
        <dbReference type="EC" id="5.2.1.8"/>
    </reaction>
</comment>
<protein>
    <recommendedName>
        <fullName evidence="4 9">Trigger factor</fullName>
        <shortName evidence="9">TF</shortName>
        <ecNumber evidence="3 9">5.2.1.8</ecNumber>
    </recommendedName>
    <alternativeName>
        <fullName evidence="8 9">PPIase</fullName>
    </alternativeName>
</protein>
<evidence type="ECO:0000256" key="3">
    <source>
        <dbReference type="ARBA" id="ARBA00013194"/>
    </source>
</evidence>
<dbReference type="InterPro" id="IPR036611">
    <property type="entry name" value="Trigger_fac_ribosome-bd_sf"/>
</dbReference>
<evidence type="ECO:0000256" key="4">
    <source>
        <dbReference type="ARBA" id="ARBA00016902"/>
    </source>
</evidence>
<dbReference type="AlphaFoldDB" id="F2NEW4"/>
<feature type="domain" description="Trigger factor ribosome-binding bacterial" evidence="11">
    <location>
        <begin position="5"/>
        <end position="149"/>
    </location>
</feature>
<evidence type="ECO:0000256" key="7">
    <source>
        <dbReference type="ARBA" id="ARBA00023235"/>
    </source>
</evidence>
<comment type="domain">
    <text evidence="9">Consists of 3 domains; the N-terminus binds the ribosome, the middle domain has PPIase activity, while the C-terminus has intrinsic chaperone activity on its own.</text>
</comment>
<comment type="similarity">
    <text evidence="2 9">Belongs to the FKBP-type PPIase family. Tig subfamily.</text>
</comment>
<dbReference type="InterPro" id="IPR008880">
    <property type="entry name" value="Trigger_fac_C"/>
</dbReference>
<evidence type="ECO:0000256" key="9">
    <source>
        <dbReference type="HAMAP-Rule" id="MF_00303"/>
    </source>
</evidence>
<dbReference type="PANTHER" id="PTHR30560:SF3">
    <property type="entry name" value="TRIGGER FACTOR-LIKE PROTEIN TIG, CHLOROPLASTIC"/>
    <property type="match status" value="1"/>
</dbReference>
<evidence type="ECO:0000256" key="2">
    <source>
        <dbReference type="ARBA" id="ARBA00005464"/>
    </source>
</evidence>
<feature type="domain" description="PPIase FKBP-type" evidence="10">
    <location>
        <begin position="163"/>
        <end position="235"/>
    </location>
</feature>